<dbReference type="PhylomeDB" id="B4I4W6"/>
<feature type="compositionally biased region" description="Basic and acidic residues" evidence="3">
    <location>
        <begin position="321"/>
        <end position="333"/>
    </location>
</feature>
<dbReference type="HOGENOM" id="CLU_039221_0_1_1"/>
<dbReference type="OMA" id="ITVLKMM"/>
<name>B4I4W6_DROSE</name>
<feature type="domain" description="Arrestin C-terminal-like" evidence="4">
    <location>
        <begin position="175"/>
        <end position="306"/>
    </location>
</feature>
<dbReference type="Proteomes" id="UP000001292">
    <property type="component" value="Unassembled WGS sequence"/>
</dbReference>
<dbReference type="InterPro" id="IPR014752">
    <property type="entry name" value="Arrestin-like_C"/>
</dbReference>
<sequence>MVLIAYLTTRSHRKQSRSFVLKLVALVNGCATLKCDRSKEVQAVLLKVVGYSITKWSEKSLGSTKLYVGREDYLSSNTYLLGSEQNNNRLTIQAGVHNYNFTCQLPYQCPSSFEGRHGCIRYIVKVLLIRPWKFDQAYTKGFTVLKMLDLNFDTPQLKSAAHSEGYRTFCCGPCKTDPLKLEVNLPQAGYVPGQKIPVTIVVVNNTALAVSELRLSLVMLVRYYSVSPEHSRVERIIISRAKGESVLKQCTRSQTIDLPVPSTPPTCVELSNLIQIAYQLEVEALVKSLREQQLMVMPVTIGTIPLAVSGIVVQQPPRRSAHYEGPESRRNPPDELPMVTALGSLPSDLTPSAADSALPNYEESRHTQRGNINEEELYAFGSNEFAPLYPVYSIPSPKPVLTANTRNAGFVNQSFVK</sequence>
<feature type="region of interest" description="Disordered" evidence="3">
    <location>
        <begin position="351"/>
        <end position="370"/>
    </location>
</feature>
<keyword evidence="2" id="KW-0716">Sensory transduction</keyword>
<keyword evidence="6" id="KW-1185">Reference proteome</keyword>
<dbReference type="PANTHER" id="PTHR11188:SF167">
    <property type="entry name" value="ARRESTIN C-TERMINAL-LIKE DOMAIN-CONTAINING PROTEIN-RELATED"/>
    <property type="match status" value="1"/>
</dbReference>
<dbReference type="PANTHER" id="PTHR11188">
    <property type="entry name" value="ARRESTIN DOMAIN CONTAINING PROTEIN"/>
    <property type="match status" value="1"/>
</dbReference>
<dbReference type="InterPro" id="IPR011022">
    <property type="entry name" value="Arrestin_C-like"/>
</dbReference>
<dbReference type="GO" id="GO:0005737">
    <property type="term" value="C:cytoplasm"/>
    <property type="evidence" value="ECO:0007669"/>
    <property type="project" value="TreeGrafter"/>
</dbReference>
<dbReference type="InterPro" id="IPR050357">
    <property type="entry name" value="Arrestin_domain-protein"/>
</dbReference>
<protein>
    <submittedName>
        <fullName evidence="5">GM10460</fullName>
    </submittedName>
</protein>
<accession>B4I4W6</accession>
<evidence type="ECO:0000313" key="5">
    <source>
        <dbReference type="EMBL" id="EDW55259.1"/>
    </source>
</evidence>
<dbReference type="Pfam" id="PF02752">
    <property type="entry name" value="Arrestin_C"/>
    <property type="match status" value="1"/>
</dbReference>
<dbReference type="InterPro" id="IPR011021">
    <property type="entry name" value="Arrestin-like_N"/>
</dbReference>
<dbReference type="AlphaFoldDB" id="B4I4W6"/>
<dbReference type="SMR" id="B4I4W6"/>
<evidence type="ECO:0000259" key="4">
    <source>
        <dbReference type="SMART" id="SM01017"/>
    </source>
</evidence>
<dbReference type="STRING" id="7238.B4I4W6"/>
<evidence type="ECO:0000313" key="6">
    <source>
        <dbReference type="Proteomes" id="UP000001292"/>
    </source>
</evidence>
<dbReference type="SUPFAM" id="SSF81296">
    <property type="entry name" value="E set domains"/>
    <property type="match status" value="2"/>
</dbReference>
<dbReference type="Gene3D" id="2.60.40.640">
    <property type="match status" value="2"/>
</dbReference>
<comment type="similarity">
    <text evidence="1">Belongs to the arrestin family.</text>
</comment>
<feature type="region of interest" description="Disordered" evidence="3">
    <location>
        <begin position="317"/>
        <end position="338"/>
    </location>
</feature>
<evidence type="ECO:0000256" key="2">
    <source>
        <dbReference type="ARBA" id="ARBA00022606"/>
    </source>
</evidence>
<dbReference type="GO" id="GO:0015031">
    <property type="term" value="P:protein transport"/>
    <property type="evidence" value="ECO:0007669"/>
    <property type="project" value="TreeGrafter"/>
</dbReference>
<dbReference type="Pfam" id="PF00339">
    <property type="entry name" value="Arrestin_N"/>
    <property type="match status" value="1"/>
</dbReference>
<evidence type="ECO:0000256" key="1">
    <source>
        <dbReference type="ARBA" id="ARBA00005298"/>
    </source>
</evidence>
<proteinExistence type="inferred from homology"/>
<dbReference type="EMBL" id="CH480821">
    <property type="protein sequence ID" value="EDW55259.1"/>
    <property type="molecule type" value="Genomic_DNA"/>
</dbReference>
<organism evidence="6">
    <name type="scientific">Drosophila sechellia</name>
    <name type="common">Fruit fly</name>
    <dbReference type="NCBI Taxonomy" id="7238"/>
    <lineage>
        <taxon>Eukaryota</taxon>
        <taxon>Metazoa</taxon>
        <taxon>Ecdysozoa</taxon>
        <taxon>Arthropoda</taxon>
        <taxon>Hexapoda</taxon>
        <taxon>Insecta</taxon>
        <taxon>Pterygota</taxon>
        <taxon>Neoptera</taxon>
        <taxon>Endopterygota</taxon>
        <taxon>Diptera</taxon>
        <taxon>Brachycera</taxon>
        <taxon>Muscomorpha</taxon>
        <taxon>Ephydroidea</taxon>
        <taxon>Drosophilidae</taxon>
        <taxon>Drosophila</taxon>
        <taxon>Sophophora</taxon>
    </lineage>
</organism>
<dbReference type="SMART" id="SM01017">
    <property type="entry name" value="Arrestin_C"/>
    <property type="match status" value="1"/>
</dbReference>
<reference evidence="5 6" key="1">
    <citation type="journal article" date="2007" name="Nature">
        <title>Evolution of genes and genomes on the Drosophila phylogeny.</title>
        <authorList>
            <consortium name="Drosophila 12 Genomes Consortium"/>
            <person name="Clark A.G."/>
            <person name="Eisen M.B."/>
            <person name="Smith D.R."/>
            <person name="Bergman C.M."/>
            <person name="Oliver B."/>
            <person name="Markow T.A."/>
            <person name="Kaufman T.C."/>
            <person name="Kellis M."/>
            <person name="Gelbart W."/>
            <person name="Iyer V.N."/>
            <person name="Pollard D.A."/>
            <person name="Sackton T.B."/>
            <person name="Larracuente A.M."/>
            <person name="Singh N.D."/>
            <person name="Abad J.P."/>
            <person name="Abt D.N."/>
            <person name="Adryan B."/>
            <person name="Aguade M."/>
            <person name="Akashi H."/>
            <person name="Anderson W.W."/>
            <person name="Aquadro C.F."/>
            <person name="Ardell D.H."/>
            <person name="Arguello R."/>
            <person name="Artieri C.G."/>
            <person name="Barbash D.A."/>
            <person name="Barker D."/>
            <person name="Barsanti P."/>
            <person name="Batterham P."/>
            <person name="Batzoglou S."/>
            <person name="Begun D."/>
            <person name="Bhutkar A."/>
            <person name="Blanco E."/>
            <person name="Bosak S.A."/>
            <person name="Bradley R.K."/>
            <person name="Brand A.D."/>
            <person name="Brent M.R."/>
            <person name="Brooks A.N."/>
            <person name="Brown R.H."/>
            <person name="Butlin R.K."/>
            <person name="Caggese C."/>
            <person name="Calvi B.R."/>
            <person name="Bernardo de Carvalho A."/>
            <person name="Caspi A."/>
            <person name="Castrezana S."/>
            <person name="Celniker S.E."/>
            <person name="Chang J.L."/>
            <person name="Chapple C."/>
            <person name="Chatterji S."/>
            <person name="Chinwalla A."/>
            <person name="Civetta A."/>
            <person name="Clifton S.W."/>
            <person name="Comeron J.M."/>
            <person name="Costello J.C."/>
            <person name="Coyne J.A."/>
            <person name="Daub J."/>
            <person name="David R.G."/>
            <person name="Delcher A.L."/>
            <person name="Delehaunty K."/>
            <person name="Do C.B."/>
            <person name="Ebling H."/>
            <person name="Edwards K."/>
            <person name="Eickbush T."/>
            <person name="Evans J.D."/>
            <person name="Filipski A."/>
            <person name="Findeiss S."/>
            <person name="Freyhult E."/>
            <person name="Fulton L."/>
            <person name="Fulton R."/>
            <person name="Garcia A.C."/>
            <person name="Gardiner A."/>
            <person name="Garfield D.A."/>
            <person name="Garvin B.E."/>
            <person name="Gibson G."/>
            <person name="Gilbert D."/>
            <person name="Gnerre S."/>
            <person name="Godfrey J."/>
            <person name="Good R."/>
            <person name="Gotea V."/>
            <person name="Gravely B."/>
            <person name="Greenberg A.J."/>
            <person name="Griffiths-Jones S."/>
            <person name="Gross S."/>
            <person name="Guigo R."/>
            <person name="Gustafson E.A."/>
            <person name="Haerty W."/>
            <person name="Hahn M.W."/>
            <person name="Halligan D.L."/>
            <person name="Halpern A.L."/>
            <person name="Halter G.M."/>
            <person name="Han M.V."/>
            <person name="Heger A."/>
            <person name="Hillier L."/>
            <person name="Hinrichs A.S."/>
            <person name="Holmes I."/>
            <person name="Hoskins R.A."/>
            <person name="Hubisz M.J."/>
            <person name="Hultmark D."/>
            <person name="Huntley M.A."/>
            <person name="Jaffe D.B."/>
            <person name="Jagadeeshan S."/>
            <person name="Jeck W.R."/>
            <person name="Johnson J."/>
            <person name="Jones C.D."/>
            <person name="Jordan W.C."/>
            <person name="Karpen G.H."/>
            <person name="Kataoka E."/>
            <person name="Keightley P.D."/>
            <person name="Kheradpour P."/>
            <person name="Kirkness E.F."/>
            <person name="Koerich L.B."/>
            <person name="Kristiansen K."/>
            <person name="Kudrna D."/>
            <person name="Kulathinal R.J."/>
            <person name="Kumar S."/>
            <person name="Kwok R."/>
            <person name="Lander E."/>
            <person name="Langley C.H."/>
            <person name="Lapoint R."/>
            <person name="Lazzaro B.P."/>
            <person name="Lee S.J."/>
            <person name="Levesque L."/>
            <person name="Li R."/>
            <person name="Lin C.F."/>
            <person name="Lin M.F."/>
            <person name="Lindblad-Toh K."/>
            <person name="Llopart A."/>
            <person name="Long M."/>
            <person name="Low L."/>
            <person name="Lozovsky E."/>
            <person name="Lu J."/>
            <person name="Luo M."/>
            <person name="Machado C.A."/>
            <person name="Makalowski W."/>
            <person name="Marzo M."/>
            <person name="Matsuda M."/>
            <person name="Matzkin L."/>
            <person name="McAllister B."/>
            <person name="McBride C.S."/>
            <person name="McKernan B."/>
            <person name="McKernan K."/>
            <person name="Mendez-Lago M."/>
            <person name="Minx P."/>
            <person name="Mollenhauer M.U."/>
            <person name="Montooth K."/>
            <person name="Mount S.M."/>
            <person name="Mu X."/>
            <person name="Myers E."/>
            <person name="Negre B."/>
            <person name="Newfeld S."/>
            <person name="Nielsen R."/>
            <person name="Noor M.A."/>
            <person name="O'Grady P."/>
            <person name="Pachter L."/>
            <person name="Papaceit M."/>
            <person name="Parisi M.J."/>
            <person name="Parisi M."/>
            <person name="Parts L."/>
            <person name="Pedersen J.S."/>
            <person name="Pesole G."/>
            <person name="Phillippy A.M."/>
            <person name="Ponting C.P."/>
            <person name="Pop M."/>
            <person name="Porcelli D."/>
            <person name="Powell J.R."/>
            <person name="Prohaska S."/>
            <person name="Pruitt K."/>
            <person name="Puig M."/>
            <person name="Quesneville H."/>
            <person name="Ram K.R."/>
            <person name="Rand D."/>
            <person name="Rasmussen M.D."/>
            <person name="Reed L.K."/>
            <person name="Reenan R."/>
            <person name="Reily A."/>
            <person name="Remington K.A."/>
            <person name="Rieger T.T."/>
            <person name="Ritchie M.G."/>
            <person name="Robin C."/>
            <person name="Rogers Y.H."/>
            <person name="Rohde C."/>
            <person name="Rozas J."/>
            <person name="Rubenfield M.J."/>
            <person name="Ruiz A."/>
            <person name="Russo S."/>
            <person name="Salzberg S.L."/>
            <person name="Sanchez-Gracia A."/>
            <person name="Saranga D.J."/>
            <person name="Sato H."/>
            <person name="Schaeffer S.W."/>
            <person name="Schatz M.C."/>
            <person name="Schlenke T."/>
            <person name="Schwartz R."/>
            <person name="Segarra C."/>
            <person name="Singh R.S."/>
            <person name="Sirot L."/>
            <person name="Sirota M."/>
            <person name="Sisneros N.B."/>
            <person name="Smith C.D."/>
            <person name="Smith T.F."/>
            <person name="Spieth J."/>
            <person name="Stage D.E."/>
            <person name="Stark A."/>
            <person name="Stephan W."/>
            <person name="Strausberg R.L."/>
            <person name="Strempel S."/>
            <person name="Sturgill D."/>
            <person name="Sutton G."/>
            <person name="Sutton G.G."/>
            <person name="Tao W."/>
            <person name="Teichmann S."/>
            <person name="Tobari Y.N."/>
            <person name="Tomimura Y."/>
            <person name="Tsolas J.M."/>
            <person name="Valente V.L."/>
            <person name="Venter E."/>
            <person name="Venter J.C."/>
            <person name="Vicario S."/>
            <person name="Vieira F.G."/>
            <person name="Vilella A.J."/>
            <person name="Villasante A."/>
            <person name="Walenz B."/>
            <person name="Wang J."/>
            <person name="Wasserman M."/>
            <person name="Watts T."/>
            <person name="Wilson D."/>
            <person name="Wilson R.K."/>
            <person name="Wing R.A."/>
            <person name="Wolfner M.F."/>
            <person name="Wong A."/>
            <person name="Wong G.K."/>
            <person name="Wu C.I."/>
            <person name="Wu G."/>
            <person name="Yamamoto D."/>
            <person name="Yang H.P."/>
            <person name="Yang S.P."/>
            <person name="Yorke J.A."/>
            <person name="Yoshida K."/>
            <person name="Zdobnov E."/>
            <person name="Zhang P."/>
            <person name="Zhang Y."/>
            <person name="Zimin A.V."/>
            <person name="Baldwin J."/>
            <person name="Abdouelleil A."/>
            <person name="Abdulkadir J."/>
            <person name="Abebe A."/>
            <person name="Abera B."/>
            <person name="Abreu J."/>
            <person name="Acer S.C."/>
            <person name="Aftuck L."/>
            <person name="Alexander A."/>
            <person name="An P."/>
            <person name="Anderson E."/>
            <person name="Anderson S."/>
            <person name="Arachi H."/>
            <person name="Azer M."/>
            <person name="Bachantsang P."/>
            <person name="Barry A."/>
            <person name="Bayul T."/>
            <person name="Berlin A."/>
            <person name="Bessette D."/>
            <person name="Bloom T."/>
            <person name="Blye J."/>
            <person name="Boguslavskiy L."/>
            <person name="Bonnet C."/>
            <person name="Boukhgalter B."/>
            <person name="Bourzgui I."/>
            <person name="Brown A."/>
            <person name="Cahill P."/>
            <person name="Channer S."/>
            <person name="Cheshatsang Y."/>
            <person name="Chuda L."/>
            <person name="Citroen M."/>
            <person name="Collymore A."/>
            <person name="Cooke P."/>
            <person name="Costello M."/>
            <person name="D'Aco K."/>
            <person name="Daza R."/>
            <person name="De Haan G."/>
            <person name="DeGray S."/>
            <person name="DeMaso C."/>
            <person name="Dhargay N."/>
            <person name="Dooley K."/>
            <person name="Dooley E."/>
            <person name="Doricent M."/>
            <person name="Dorje P."/>
            <person name="Dorjee K."/>
            <person name="Dupes A."/>
            <person name="Elong R."/>
            <person name="Falk J."/>
            <person name="Farina A."/>
            <person name="Faro S."/>
            <person name="Ferguson D."/>
            <person name="Fisher S."/>
            <person name="Foley C.D."/>
            <person name="Franke A."/>
            <person name="Friedrich D."/>
            <person name="Gadbois L."/>
            <person name="Gearin G."/>
            <person name="Gearin C.R."/>
            <person name="Giannoukos G."/>
            <person name="Goode T."/>
            <person name="Graham J."/>
            <person name="Grandbois E."/>
            <person name="Grewal S."/>
            <person name="Gyaltsen K."/>
            <person name="Hafez N."/>
            <person name="Hagos B."/>
            <person name="Hall J."/>
            <person name="Henson C."/>
            <person name="Hollinger A."/>
            <person name="Honan T."/>
            <person name="Huard M.D."/>
            <person name="Hughes L."/>
            <person name="Hurhula B."/>
            <person name="Husby M.E."/>
            <person name="Kamat A."/>
            <person name="Kanga B."/>
            <person name="Kashin S."/>
            <person name="Khazanovich D."/>
            <person name="Kisner P."/>
            <person name="Lance K."/>
            <person name="Lara M."/>
            <person name="Lee W."/>
            <person name="Lennon N."/>
            <person name="Letendre F."/>
            <person name="LeVine R."/>
            <person name="Lipovsky A."/>
            <person name="Liu X."/>
            <person name="Liu J."/>
            <person name="Liu S."/>
            <person name="Lokyitsang T."/>
            <person name="Lokyitsang Y."/>
            <person name="Lubonja R."/>
            <person name="Lui A."/>
            <person name="MacDonald P."/>
            <person name="Magnisalis V."/>
            <person name="Maru K."/>
            <person name="Matthews C."/>
            <person name="McCusker W."/>
            <person name="McDonough S."/>
            <person name="Mehta T."/>
            <person name="Meldrim J."/>
            <person name="Meneus L."/>
            <person name="Mihai O."/>
            <person name="Mihalev A."/>
            <person name="Mihova T."/>
            <person name="Mittelman R."/>
            <person name="Mlenga V."/>
            <person name="Montmayeur A."/>
            <person name="Mulrain L."/>
            <person name="Navidi A."/>
            <person name="Naylor J."/>
            <person name="Negash T."/>
            <person name="Nguyen T."/>
            <person name="Nguyen N."/>
            <person name="Nicol R."/>
            <person name="Norbu C."/>
            <person name="Norbu N."/>
            <person name="Novod N."/>
            <person name="O'Neill B."/>
            <person name="Osman S."/>
            <person name="Markiewicz E."/>
            <person name="Oyono O.L."/>
            <person name="Patti C."/>
            <person name="Phunkhang P."/>
            <person name="Pierre F."/>
            <person name="Priest M."/>
            <person name="Raghuraman S."/>
            <person name="Rege F."/>
            <person name="Reyes R."/>
            <person name="Rise C."/>
            <person name="Rogov P."/>
            <person name="Ross K."/>
            <person name="Ryan E."/>
            <person name="Settipalli S."/>
            <person name="Shea T."/>
            <person name="Sherpa N."/>
            <person name="Shi L."/>
            <person name="Shih D."/>
            <person name="Sparrow T."/>
            <person name="Spaulding J."/>
            <person name="Stalker J."/>
            <person name="Stange-Thomann N."/>
            <person name="Stavropoulos S."/>
            <person name="Stone C."/>
            <person name="Strader C."/>
            <person name="Tesfaye S."/>
            <person name="Thomson T."/>
            <person name="Thoulutsang Y."/>
            <person name="Thoulutsang D."/>
            <person name="Topham K."/>
            <person name="Topping I."/>
            <person name="Tsamla T."/>
            <person name="Vassiliev H."/>
            <person name="Vo A."/>
            <person name="Wangchuk T."/>
            <person name="Wangdi T."/>
            <person name="Weiand M."/>
            <person name="Wilkinson J."/>
            <person name="Wilson A."/>
            <person name="Yadav S."/>
            <person name="Young G."/>
            <person name="Yu Q."/>
            <person name="Zembek L."/>
            <person name="Zhong D."/>
            <person name="Zimmer A."/>
            <person name="Zwirko Z."/>
            <person name="Jaffe D.B."/>
            <person name="Alvarez P."/>
            <person name="Brockman W."/>
            <person name="Butler J."/>
            <person name="Chin C."/>
            <person name="Gnerre S."/>
            <person name="Grabherr M."/>
            <person name="Kleber M."/>
            <person name="Mauceli E."/>
            <person name="MacCallum I."/>
        </authorList>
    </citation>
    <scope>NUCLEOTIDE SEQUENCE [LARGE SCALE GENOMIC DNA]</scope>
    <source>
        <strain evidence="6">Rob3c / Tucson 14021-0248.25</strain>
    </source>
</reference>
<gene>
    <name evidence="5" type="primary">Dsec\GM10460</name>
    <name evidence="5" type="ORF">Dsec_GM10460</name>
</gene>
<dbReference type="InterPro" id="IPR014756">
    <property type="entry name" value="Ig_E-set"/>
</dbReference>
<evidence type="ECO:0000256" key="3">
    <source>
        <dbReference type="SAM" id="MobiDB-lite"/>
    </source>
</evidence>